<organism evidence="10 11">
    <name type="scientific">Crateriforma conspicua</name>
    <dbReference type="NCBI Taxonomy" id="2527996"/>
    <lineage>
        <taxon>Bacteria</taxon>
        <taxon>Pseudomonadati</taxon>
        <taxon>Planctomycetota</taxon>
        <taxon>Planctomycetia</taxon>
        <taxon>Planctomycetales</taxon>
        <taxon>Planctomycetaceae</taxon>
        <taxon>Crateriforma</taxon>
    </lineage>
</organism>
<protein>
    <submittedName>
        <fullName evidence="10">Macrolide export ATP-binding/permease protein MacB</fullName>
        <ecNumber evidence="10">3.6.3.-</ecNumber>
    </submittedName>
</protein>
<dbReference type="Proteomes" id="UP000316476">
    <property type="component" value="Unassembled WGS sequence"/>
</dbReference>
<dbReference type="Pfam" id="PF12704">
    <property type="entry name" value="MacB_PCD"/>
    <property type="match status" value="1"/>
</dbReference>
<evidence type="ECO:0000259" key="9">
    <source>
        <dbReference type="Pfam" id="PF12704"/>
    </source>
</evidence>
<name>A0A5C6FMP7_9PLAN</name>
<evidence type="ECO:0000313" key="10">
    <source>
        <dbReference type="EMBL" id="TWU61898.1"/>
    </source>
</evidence>
<keyword evidence="3 7" id="KW-0812">Transmembrane</keyword>
<dbReference type="EMBL" id="SJPZ01000002">
    <property type="protein sequence ID" value="TWU61898.1"/>
    <property type="molecule type" value="Genomic_DNA"/>
</dbReference>
<sequence length="405" mass="43291">MNLRKLVWRELFERKSQMITIFVGILLGITTVIAIKNITYYSEMAVAREMDSLGANVLVLPKSVTLQDYYSADLHNETIPEEYALRLTMSNLAGVDNLSPKLCVPVELQGRSFTLTGILPKSEFQAKAAWGGAGIFSRPIGCGAIDVGTPNEPEDKKTLVRKRVIDDLATDEALVGSDTASVLGIVEGQTMELMGKQFSVVAVLPETGTVDDSRIFAHLHTVQEMSGKDAVVSCIEIVGCCKEISAGLVGKVNDLLPDAKVVTVAQVVATQAKVNGMMEKLSLIFVAIIVVIGGAGIANFMFANVYERRREIGTLMSLGAQSNLILRIFLLKALLLGVAGGVGGFVIGTTLAVTLGPRLANVPVLPMPILALWAIGISVGTTLLASYFPARNAARLDPVTSFKEV</sequence>
<keyword evidence="4 7" id="KW-1133">Transmembrane helix</keyword>
<comment type="similarity">
    <text evidence="6">Belongs to the ABC-4 integral membrane protein family.</text>
</comment>
<evidence type="ECO:0000256" key="2">
    <source>
        <dbReference type="ARBA" id="ARBA00022475"/>
    </source>
</evidence>
<comment type="subcellular location">
    <subcellularLocation>
        <location evidence="1">Cell membrane</location>
        <topology evidence="1">Multi-pass membrane protein</topology>
    </subcellularLocation>
</comment>
<evidence type="ECO:0000256" key="7">
    <source>
        <dbReference type="SAM" id="Phobius"/>
    </source>
</evidence>
<dbReference type="GO" id="GO:0022857">
    <property type="term" value="F:transmembrane transporter activity"/>
    <property type="evidence" value="ECO:0007669"/>
    <property type="project" value="TreeGrafter"/>
</dbReference>
<dbReference type="GO" id="GO:0016787">
    <property type="term" value="F:hydrolase activity"/>
    <property type="evidence" value="ECO:0007669"/>
    <property type="project" value="UniProtKB-KW"/>
</dbReference>
<dbReference type="GO" id="GO:0005886">
    <property type="term" value="C:plasma membrane"/>
    <property type="evidence" value="ECO:0007669"/>
    <property type="project" value="UniProtKB-SubCell"/>
</dbReference>
<dbReference type="AlphaFoldDB" id="A0A5C6FMP7"/>
<keyword evidence="2" id="KW-1003">Cell membrane</keyword>
<evidence type="ECO:0000313" key="11">
    <source>
        <dbReference type="Proteomes" id="UP000316476"/>
    </source>
</evidence>
<dbReference type="GO" id="GO:0005524">
    <property type="term" value="F:ATP binding"/>
    <property type="evidence" value="ECO:0007669"/>
    <property type="project" value="UniProtKB-KW"/>
</dbReference>
<dbReference type="InterPro" id="IPR025857">
    <property type="entry name" value="MacB_PCD"/>
</dbReference>
<dbReference type="PANTHER" id="PTHR30572:SF4">
    <property type="entry name" value="ABC TRANSPORTER PERMEASE YTRF"/>
    <property type="match status" value="1"/>
</dbReference>
<feature type="transmembrane region" description="Helical" evidence="7">
    <location>
        <begin position="367"/>
        <end position="388"/>
    </location>
</feature>
<feature type="transmembrane region" description="Helical" evidence="7">
    <location>
        <begin position="281"/>
        <end position="303"/>
    </location>
</feature>
<evidence type="ECO:0000256" key="6">
    <source>
        <dbReference type="ARBA" id="ARBA00038076"/>
    </source>
</evidence>
<keyword evidence="10" id="KW-0378">Hydrolase</keyword>
<gene>
    <name evidence="10" type="primary">macB_6</name>
    <name evidence="10" type="ORF">V7x_35880</name>
</gene>
<keyword evidence="5 7" id="KW-0472">Membrane</keyword>
<keyword evidence="10" id="KW-0067">ATP-binding</keyword>
<dbReference type="RefSeq" id="WP_146414678.1">
    <property type="nucleotide sequence ID" value="NZ_SJPZ01000002.1"/>
</dbReference>
<dbReference type="PANTHER" id="PTHR30572">
    <property type="entry name" value="MEMBRANE COMPONENT OF TRANSPORTER-RELATED"/>
    <property type="match status" value="1"/>
</dbReference>
<proteinExistence type="inferred from homology"/>
<evidence type="ECO:0000256" key="4">
    <source>
        <dbReference type="ARBA" id="ARBA00022989"/>
    </source>
</evidence>
<feature type="domain" description="ABC3 transporter permease C-terminal" evidence="8">
    <location>
        <begin position="284"/>
        <end position="398"/>
    </location>
</feature>
<evidence type="ECO:0000259" key="8">
    <source>
        <dbReference type="Pfam" id="PF02687"/>
    </source>
</evidence>
<evidence type="ECO:0000256" key="1">
    <source>
        <dbReference type="ARBA" id="ARBA00004651"/>
    </source>
</evidence>
<reference evidence="10 11" key="1">
    <citation type="submission" date="2019-02" db="EMBL/GenBank/DDBJ databases">
        <title>Deep-cultivation of Planctomycetes and their phenomic and genomic characterization uncovers novel biology.</title>
        <authorList>
            <person name="Wiegand S."/>
            <person name="Jogler M."/>
            <person name="Boedeker C."/>
            <person name="Pinto D."/>
            <person name="Vollmers J."/>
            <person name="Rivas-Marin E."/>
            <person name="Kohn T."/>
            <person name="Peeters S.H."/>
            <person name="Heuer A."/>
            <person name="Rast P."/>
            <person name="Oberbeckmann S."/>
            <person name="Bunk B."/>
            <person name="Jeske O."/>
            <person name="Meyerdierks A."/>
            <person name="Storesund J.E."/>
            <person name="Kallscheuer N."/>
            <person name="Luecker S."/>
            <person name="Lage O.M."/>
            <person name="Pohl T."/>
            <person name="Merkel B.J."/>
            <person name="Hornburger P."/>
            <person name="Mueller R.-W."/>
            <person name="Bruemmer F."/>
            <person name="Labrenz M."/>
            <person name="Spormann A.M."/>
            <person name="Op Den Camp H."/>
            <person name="Overmann J."/>
            <person name="Amann R."/>
            <person name="Jetten M.S.M."/>
            <person name="Mascher T."/>
            <person name="Medema M.H."/>
            <person name="Devos D.P."/>
            <person name="Kaster A.-K."/>
            <person name="Ovreas L."/>
            <person name="Rohde M."/>
            <person name="Galperin M.Y."/>
            <person name="Jogler C."/>
        </authorList>
    </citation>
    <scope>NUCLEOTIDE SEQUENCE [LARGE SCALE GENOMIC DNA]</scope>
    <source>
        <strain evidence="10 11">V7</strain>
    </source>
</reference>
<dbReference type="Pfam" id="PF02687">
    <property type="entry name" value="FtsX"/>
    <property type="match status" value="1"/>
</dbReference>
<feature type="domain" description="MacB-like periplasmic core" evidence="9">
    <location>
        <begin position="23"/>
        <end position="226"/>
    </location>
</feature>
<accession>A0A5C6FMP7</accession>
<keyword evidence="10" id="KW-0547">Nucleotide-binding</keyword>
<dbReference type="OrthoDB" id="239678at2"/>
<evidence type="ECO:0000256" key="5">
    <source>
        <dbReference type="ARBA" id="ARBA00023136"/>
    </source>
</evidence>
<dbReference type="InterPro" id="IPR050250">
    <property type="entry name" value="Macrolide_Exporter_MacB"/>
</dbReference>
<feature type="transmembrane region" description="Helical" evidence="7">
    <location>
        <begin position="324"/>
        <end position="347"/>
    </location>
</feature>
<dbReference type="EC" id="3.6.3.-" evidence="10"/>
<comment type="caution">
    <text evidence="10">The sequence shown here is derived from an EMBL/GenBank/DDBJ whole genome shotgun (WGS) entry which is preliminary data.</text>
</comment>
<dbReference type="InterPro" id="IPR003838">
    <property type="entry name" value="ABC3_permease_C"/>
</dbReference>
<evidence type="ECO:0000256" key="3">
    <source>
        <dbReference type="ARBA" id="ARBA00022692"/>
    </source>
</evidence>